<dbReference type="Proteomes" id="UP001234916">
    <property type="component" value="Chromosome"/>
</dbReference>
<dbReference type="EMBL" id="CP107246">
    <property type="protein sequence ID" value="WIM05881.1"/>
    <property type="molecule type" value="Genomic_DNA"/>
</dbReference>
<accession>A0AA49IZR7</accession>
<dbReference type="KEGG" id="npv:OHM77_00905"/>
<evidence type="ECO:0000313" key="1">
    <source>
        <dbReference type="EMBL" id="WIM05881.1"/>
    </source>
</evidence>
<gene>
    <name evidence="1" type="ORF">OHM77_00905</name>
</gene>
<protein>
    <submittedName>
        <fullName evidence="1">Uncharacterized protein</fullName>
    </submittedName>
</protein>
<organism evidence="1">
    <name type="scientific">Candidatus Nitricoxidivorans perseverans</name>
    <dbReference type="NCBI Taxonomy" id="2975601"/>
    <lineage>
        <taxon>Bacteria</taxon>
        <taxon>Pseudomonadati</taxon>
        <taxon>Pseudomonadota</taxon>
        <taxon>Betaproteobacteria</taxon>
        <taxon>Nitrosomonadales</taxon>
        <taxon>Sterolibacteriaceae</taxon>
        <taxon>Candidatus Nitricoxidivorans</taxon>
    </lineage>
</organism>
<dbReference type="AlphaFoldDB" id="A0AA49IZR7"/>
<name>A0AA49IZR7_9PROT</name>
<reference evidence="1" key="1">
    <citation type="journal article" date="2023" name="Nat. Microbiol.">
        <title>Enrichment and characterization of a nitric oxide-reducing microbial community in a continuous bioreactor.</title>
        <authorList>
            <person name="Garrido-Amador P."/>
            <person name="Stortenbeker N."/>
            <person name="Wessels H.J.C.T."/>
            <person name="Speth D.R."/>
            <person name="Garcia-Heredia I."/>
            <person name="Kartal B."/>
        </authorList>
    </citation>
    <scope>NUCLEOTIDE SEQUENCE</scope>
    <source>
        <strain evidence="1">MAG1</strain>
    </source>
</reference>
<proteinExistence type="predicted"/>
<sequence>MINNVIDKLRIYLFPPVTRRDALEIASKKMAQTDLALICHGRKPPRFHIYNEPVEPCWWIQAPWGDGRSEYALRSSRVILVGRKTGIVHYDGSANDEG</sequence>